<dbReference type="PANTHER" id="PTHR30535">
    <property type="entry name" value="VITAMIN B12-BINDING PROTEIN"/>
    <property type="match status" value="1"/>
</dbReference>
<comment type="caution">
    <text evidence="4">The sequence shown here is derived from an EMBL/GenBank/DDBJ whole genome shotgun (WGS) entry which is preliminary data.</text>
</comment>
<dbReference type="CDD" id="cd01148">
    <property type="entry name" value="TroA_a"/>
    <property type="match status" value="1"/>
</dbReference>
<evidence type="ECO:0000313" key="4">
    <source>
        <dbReference type="EMBL" id="MBB0230790.1"/>
    </source>
</evidence>
<dbReference type="PROSITE" id="PS51257">
    <property type="entry name" value="PROKAR_LIPOPROTEIN"/>
    <property type="match status" value="1"/>
</dbReference>
<dbReference type="Proteomes" id="UP000530234">
    <property type="component" value="Unassembled WGS sequence"/>
</dbReference>
<dbReference type="PANTHER" id="PTHR30535:SF7">
    <property type="entry name" value="IRON(III) DICITRATE-BINDING PROTEIN"/>
    <property type="match status" value="1"/>
</dbReference>
<dbReference type="PROSITE" id="PS50983">
    <property type="entry name" value="FE_B12_PBP"/>
    <property type="match status" value="1"/>
</dbReference>
<keyword evidence="2" id="KW-0732">Signal</keyword>
<feature type="domain" description="Fe/B12 periplasmic-binding" evidence="3">
    <location>
        <begin position="76"/>
        <end position="358"/>
    </location>
</feature>
<dbReference type="Gene3D" id="3.40.50.1980">
    <property type="entry name" value="Nitrogenase molybdenum iron protein domain"/>
    <property type="match status" value="2"/>
</dbReference>
<feature type="chain" id="PRO_5038400789" evidence="2">
    <location>
        <begin position="33"/>
        <end position="358"/>
    </location>
</feature>
<keyword evidence="5" id="KW-1185">Reference proteome</keyword>
<dbReference type="RefSeq" id="WP_182664550.1">
    <property type="nucleotide sequence ID" value="NZ_VKHS01000352.1"/>
</dbReference>
<evidence type="ECO:0000313" key="5">
    <source>
        <dbReference type="Proteomes" id="UP000530234"/>
    </source>
</evidence>
<evidence type="ECO:0000256" key="2">
    <source>
        <dbReference type="SAM" id="SignalP"/>
    </source>
</evidence>
<protein>
    <submittedName>
        <fullName evidence="4">ABC transporter substrate-binding protein</fullName>
    </submittedName>
</protein>
<gene>
    <name evidence="4" type="ORF">FOE67_15010</name>
</gene>
<reference evidence="5" key="1">
    <citation type="submission" date="2019-10" db="EMBL/GenBank/DDBJ databases">
        <title>Streptomyces sp. nov., a novel actinobacterium isolated from alkaline environment.</title>
        <authorList>
            <person name="Golinska P."/>
        </authorList>
    </citation>
    <scope>NUCLEOTIDE SEQUENCE [LARGE SCALE GENOMIC DNA]</scope>
    <source>
        <strain evidence="5">DSM 42108</strain>
    </source>
</reference>
<dbReference type="AlphaFoldDB" id="A0A7W3T4F8"/>
<proteinExistence type="inferred from homology"/>
<name>A0A7W3T4F8_9ACTN</name>
<accession>A0A7W3T4F8</accession>
<organism evidence="4 5">
    <name type="scientific">Streptomyces calidiresistens</name>
    <dbReference type="NCBI Taxonomy" id="1485586"/>
    <lineage>
        <taxon>Bacteria</taxon>
        <taxon>Bacillati</taxon>
        <taxon>Actinomycetota</taxon>
        <taxon>Actinomycetes</taxon>
        <taxon>Kitasatosporales</taxon>
        <taxon>Streptomycetaceae</taxon>
        <taxon>Streptomyces</taxon>
    </lineage>
</organism>
<feature type="signal peptide" evidence="2">
    <location>
        <begin position="1"/>
        <end position="32"/>
    </location>
</feature>
<dbReference type="InterPro" id="IPR002491">
    <property type="entry name" value="ABC_transptr_periplasmic_BD"/>
</dbReference>
<comment type="similarity">
    <text evidence="1">Belongs to the bacterial solute-binding protein 8 family.</text>
</comment>
<evidence type="ECO:0000259" key="3">
    <source>
        <dbReference type="PROSITE" id="PS50983"/>
    </source>
</evidence>
<dbReference type="InterPro" id="IPR050902">
    <property type="entry name" value="ABC_Transporter_SBP"/>
</dbReference>
<sequence length="358" mass="38862">MSGTRRTRPRRSRAGRAAAVAVAALLTLGATACGAEVGAGDANGDSTAGDPVDTDHYPVTITNCGEELTFRSAPERVLTYDVGITEIMFALGLWDRMVGYAMFPDDRASSTDVEWGEGYERSEWLSEDRISMELILEHEADLVFAGWNYGFSEDRGLTPDTLASHGVDSYLLTESCRSGEGTARGVMPPLEALYTDLEQLGILFDVEERAEELIERFRAEVAATEEAAPTGDDRPRVFLYDDGRDKPLTSGAYAGPHDIITRAGGDHVMADLEDSWVTVGWETVVERDPEVIVINNYGGTTAEEKEAFLKSHPPLAGVSAIVEDRIFVLDYADLVESPRNPAAVTALGEYLREVAGGD</sequence>
<dbReference type="EMBL" id="VKHS01000352">
    <property type="protein sequence ID" value="MBB0230790.1"/>
    <property type="molecule type" value="Genomic_DNA"/>
</dbReference>
<evidence type="ECO:0000256" key="1">
    <source>
        <dbReference type="ARBA" id="ARBA00008814"/>
    </source>
</evidence>
<dbReference type="Pfam" id="PF01497">
    <property type="entry name" value="Peripla_BP_2"/>
    <property type="match status" value="1"/>
</dbReference>
<dbReference type="SUPFAM" id="SSF53807">
    <property type="entry name" value="Helical backbone' metal receptor"/>
    <property type="match status" value="1"/>
</dbReference>